<evidence type="ECO:0000256" key="2">
    <source>
        <dbReference type="ARBA" id="ARBA00022857"/>
    </source>
</evidence>
<keyword evidence="2" id="KW-0521">NADP</keyword>
<dbReference type="GO" id="GO:0016491">
    <property type="term" value="F:oxidoreductase activity"/>
    <property type="evidence" value="ECO:0007669"/>
    <property type="project" value="UniProtKB-KW"/>
</dbReference>
<dbReference type="SMART" id="SM00822">
    <property type="entry name" value="PKS_KR"/>
    <property type="match status" value="1"/>
</dbReference>
<dbReference type="EMBL" id="BPQB01000026">
    <property type="protein sequence ID" value="GJE92451.1"/>
    <property type="molecule type" value="Genomic_DNA"/>
</dbReference>
<dbReference type="PRINTS" id="PR00080">
    <property type="entry name" value="SDRFAMILY"/>
</dbReference>
<dbReference type="PROSITE" id="PS00061">
    <property type="entry name" value="ADH_SHORT"/>
    <property type="match status" value="1"/>
</dbReference>
<accession>A0A9P3GCN1</accession>
<proteinExistence type="inferred from homology"/>
<organism evidence="5 6">
    <name type="scientific">Phanerochaete sordida</name>
    <dbReference type="NCBI Taxonomy" id="48140"/>
    <lineage>
        <taxon>Eukaryota</taxon>
        <taxon>Fungi</taxon>
        <taxon>Dikarya</taxon>
        <taxon>Basidiomycota</taxon>
        <taxon>Agaricomycotina</taxon>
        <taxon>Agaricomycetes</taxon>
        <taxon>Polyporales</taxon>
        <taxon>Phanerochaetaceae</taxon>
        <taxon>Phanerochaete</taxon>
    </lineage>
</organism>
<dbReference type="InterPro" id="IPR057326">
    <property type="entry name" value="KR_dom"/>
</dbReference>
<dbReference type="OrthoDB" id="5327538at2759"/>
<dbReference type="PANTHER" id="PTHR43639:SF1">
    <property type="entry name" value="SHORT-CHAIN DEHYDROGENASE_REDUCTASE FAMILY PROTEIN"/>
    <property type="match status" value="1"/>
</dbReference>
<dbReference type="PANTHER" id="PTHR43639">
    <property type="entry name" value="OXIDOREDUCTASE, SHORT-CHAIN DEHYDROGENASE/REDUCTASE FAMILY (AFU_ORTHOLOGUE AFUA_5G02870)"/>
    <property type="match status" value="1"/>
</dbReference>
<evidence type="ECO:0000313" key="5">
    <source>
        <dbReference type="EMBL" id="GJE92451.1"/>
    </source>
</evidence>
<dbReference type="InterPro" id="IPR036291">
    <property type="entry name" value="NAD(P)-bd_dom_sf"/>
</dbReference>
<keyword evidence="3" id="KW-0560">Oxidoreductase</keyword>
<dbReference type="InterPro" id="IPR002347">
    <property type="entry name" value="SDR_fam"/>
</dbReference>
<reference evidence="5 6" key="1">
    <citation type="submission" date="2021-08" db="EMBL/GenBank/DDBJ databases">
        <title>Draft Genome Sequence of Phanerochaete sordida strain YK-624.</title>
        <authorList>
            <person name="Mori T."/>
            <person name="Dohra H."/>
            <person name="Suzuki T."/>
            <person name="Kawagishi H."/>
            <person name="Hirai H."/>
        </authorList>
    </citation>
    <scope>NUCLEOTIDE SEQUENCE [LARGE SCALE GENOMIC DNA]</scope>
    <source>
        <strain evidence="5 6">YK-624</strain>
    </source>
</reference>
<evidence type="ECO:0000256" key="1">
    <source>
        <dbReference type="ARBA" id="ARBA00006484"/>
    </source>
</evidence>
<name>A0A9P3GCN1_9APHY</name>
<gene>
    <name evidence="5" type="ORF">PsYK624_086050</name>
</gene>
<dbReference type="Proteomes" id="UP000703269">
    <property type="component" value="Unassembled WGS sequence"/>
</dbReference>
<dbReference type="Gene3D" id="3.40.50.720">
    <property type="entry name" value="NAD(P)-binding Rossmann-like Domain"/>
    <property type="match status" value="1"/>
</dbReference>
<dbReference type="PRINTS" id="PR00081">
    <property type="entry name" value="GDHRDH"/>
</dbReference>
<comment type="similarity">
    <text evidence="1">Belongs to the short-chain dehydrogenases/reductases (SDR) family.</text>
</comment>
<evidence type="ECO:0000256" key="3">
    <source>
        <dbReference type="ARBA" id="ARBA00023002"/>
    </source>
</evidence>
<sequence length="251" mass="25781">MSLPLSGKVALVTGSSRGIGAATARRLAADGASVVINYFGSAGAADALVREINAAGHGAAIAIRADMGSIAEGVRLVEETLAHFGRLDVLVLNAGILGDALLANIDEGHFDEQVMVHVKVPLFMVKAAAPHLKTGGRVIFVSSTATKTSGIPANYAVYSAAKGAVEQITRVLAKDLGAKGITVNAVAPGFVDTDMVRKTTSEEGLKFLAGLHPQNRLPGAEEIAPIFAFLARDEAGWVNGQTIFINGGAAV</sequence>
<feature type="domain" description="Ketoreductase" evidence="4">
    <location>
        <begin position="8"/>
        <end position="189"/>
    </location>
</feature>
<dbReference type="Pfam" id="PF13561">
    <property type="entry name" value="adh_short_C2"/>
    <property type="match status" value="1"/>
</dbReference>
<dbReference type="InterPro" id="IPR020904">
    <property type="entry name" value="Sc_DH/Rdtase_CS"/>
</dbReference>
<comment type="caution">
    <text evidence="5">The sequence shown here is derived from an EMBL/GenBank/DDBJ whole genome shotgun (WGS) entry which is preliminary data.</text>
</comment>
<evidence type="ECO:0000259" key="4">
    <source>
        <dbReference type="SMART" id="SM00822"/>
    </source>
</evidence>
<dbReference type="SUPFAM" id="SSF51735">
    <property type="entry name" value="NAD(P)-binding Rossmann-fold domains"/>
    <property type="match status" value="1"/>
</dbReference>
<protein>
    <submittedName>
        <fullName evidence="5">NAD(P)-dependent dehydrogenase</fullName>
    </submittedName>
</protein>
<dbReference type="FunFam" id="3.40.50.720:FF:000084">
    <property type="entry name" value="Short-chain dehydrogenase reductase"/>
    <property type="match status" value="1"/>
</dbReference>
<keyword evidence="6" id="KW-1185">Reference proteome</keyword>
<evidence type="ECO:0000313" key="6">
    <source>
        <dbReference type="Proteomes" id="UP000703269"/>
    </source>
</evidence>
<dbReference type="AlphaFoldDB" id="A0A9P3GCN1"/>